<dbReference type="PANTHER" id="PTHR33371:SF4">
    <property type="entry name" value="INTERMEMBRANE PHOSPHOLIPID TRANSPORT SYSTEM BINDING PROTEIN MLAD"/>
    <property type="match status" value="1"/>
</dbReference>
<comment type="caution">
    <text evidence="3">The sequence shown here is derived from an EMBL/GenBank/DDBJ whole genome shotgun (WGS) entry which is preliminary data.</text>
</comment>
<sequence length="239" mass="26769">MSRTKDALVGLFITIVILILLLGLNWIRSGEHFGSGTTYFATFADVEGLRPGARVSMRGIEIGQVEALELKPEFVLVRLRIDPKVTLTTGAKAKIRAFSYLGGERHIEIVPGDGSPLSSGDTIPGLASPSLEAMLERLEDLTKDLDFQPLKESFESLNRTIRRELKRGIDQLNTSFDDIDRITAQIDSILSDLRGKGTVGRLIHSDELYRELLKTNRELRGLIKDIKKNPDRYFTVKIF</sequence>
<protein>
    <recommendedName>
        <fullName evidence="2">Mce/MlaD domain-containing protein</fullName>
    </recommendedName>
</protein>
<dbReference type="EMBL" id="QNBE01000052">
    <property type="protein sequence ID" value="RKX70076.1"/>
    <property type="molecule type" value="Genomic_DNA"/>
</dbReference>
<reference evidence="3 4" key="1">
    <citation type="submission" date="2018-06" db="EMBL/GenBank/DDBJ databases">
        <title>Extensive metabolic versatility and redundancy in microbially diverse, dynamic hydrothermal sediments.</title>
        <authorList>
            <person name="Dombrowski N."/>
            <person name="Teske A."/>
            <person name="Baker B.J."/>
        </authorList>
    </citation>
    <scope>NUCLEOTIDE SEQUENCE [LARGE SCALE GENOMIC DNA]</scope>
    <source>
        <strain evidence="3">B36_G15</strain>
    </source>
</reference>
<keyword evidence="1" id="KW-0472">Membrane</keyword>
<evidence type="ECO:0000259" key="2">
    <source>
        <dbReference type="Pfam" id="PF02470"/>
    </source>
</evidence>
<evidence type="ECO:0000256" key="1">
    <source>
        <dbReference type="SAM" id="Phobius"/>
    </source>
</evidence>
<evidence type="ECO:0000313" key="3">
    <source>
        <dbReference type="EMBL" id="RKX70076.1"/>
    </source>
</evidence>
<accession>A0A660SIZ4</accession>
<gene>
    <name evidence="3" type="ORF">DRP53_06145</name>
</gene>
<feature type="transmembrane region" description="Helical" evidence="1">
    <location>
        <begin position="7"/>
        <end position="27"/>
    </location>
</feature>
<dbReference type="Pfam" id="PF02470">
    <property type="entry name" value="MlaD"/>
    <property type="match status" value="1"/>
</dbReference>
<dbReference type="AlphaFoldDB" id="A0A660SIZ4"/>
<dbReference type="InterPro" id="IPR052336">
    <property type="entry name" value="MlaD_Phospholipid_Transporter"/>
</dbReference>
<dbReference type="InterPro" id="IPR003399">
    <property type="entry name" value="Mce/MlaD"/>
</dbReference>
<keyword evidence="1" id="KW-0812">Transmembrane</keyword>
<name>A0A660SIZ4_UNCW3</name>
<feature type="domain" description="Mce/MlaD" evidence="2">
    <location>
        <begin position="36"/>
        <end position="112"/>
    </location>
</feature>
<proteinExistence type="predicted"/>
<organism evidence="3 4">
    <name type="scientific">candidate division WOR-3 bacterium</name>
    <dbReference type="NCBI Taxonomy" id="2052148"/>
    <lineage>
        <taxon>Bacteria</taxon>
        <taxon>Bacteria division WOR-3</taxon>
    </lineage>
</organism>
<keyword evidence="1" id="KW-1133">Transmembrane helix</keyword>
<evidence type="ECO:0000313" key="4">
    <source>
        <dbReference type="Proteomes" id="UP000268469"/>
    </source>
</evidence>
<dbReference type="Proteomes" id="UP000268469">
    <property type="component" value="Unassembled WGS sequence"/>
</dbReference>
<dbReference type="PANTHER" id="PTHR33371">
    <property type="entry name" value="INTERMEMBRANE PHOSPHOLIPID TRANSPORT SYSTEM BINDING PROTEIN MLAD-RELATED"/>
    <property type="match status" value="1"/>
</dbReference>